<organism evidence="1 2">
    <name type="scientific">Neorhizobium lilium</name>
    <dbReference type="NCBI Taxonomy" id="2503024"/>
    <lineage>
        <taxon>Bacteria</taxon>
        <taxon>Pseudomonadati</taxon>
        <taxon>Pseudomonadota</taxon>
        <taxon>Alphaproteobacteria</taxon>
        <taxon>Hyphomicrobiales</taxon>
        <taxon>Rhizobiaceae</taxon>
        <taxon>Rhizobium/Agrobacterium group</taxon>
        <taxon>Neorhizobium</taxon>
    </lineage>
</organism>
<name>A0A3S3S1S4_9HYPH</name>
<dbReference type="Gene3D" id="3.30.160.150">
    <property type="entry name" value="Lipoprotein like domain"/>
    <property type="match status" value="1"/>
</dbReference>
<dbReference type="OrthoDB" id="7678210at2"/>
<evidence type="ECO:0000313" key="2">
    <source>
        <dbReference type="Proteomes" id="UP000287687"/>
    </source>
</evidence>
<comment type="caution">
    <text evidence="1">The sequence shown here is derived from an EMBL/GenBank/DDBJ whole genome shotgun (WGS) entry which is preliminary data.</text>
</comment>
<dbReference type="EMBL" id="SBIP01000007">
    <property type="protein sequence ID" value="RWX74563.1"/>
    <property type="molecule type" value="Genomic_DNA"/>
</dbReference>
<keyword evidence="2" id="KW-1185">Reference proteome</keyword>
<proteinExistence type="predicted"/>
<dbReference type="Proteomes" id="UP000287687">
    <property type="component" value="Unassembled WGS sequence"/>
</dbReference>
<evidence type="ECO:0008006" key="3">
    <source>
        <dbReference type="Google" id="ProtNLM"/>
    </source>
</evidence>
<protein>
    <recommendedName>
        <fullName evidence="3">LPS-assembly lipoprotein</fullName>
    </recommendedName>
</protein>
<dbReference type="AlphaFoldDB" id="A0A3S3S1S4"/>
<evidence type="ECO:0000313" key="1">
    <source>
        <dbReference type="EMBL" id="RWX74563.1"/>
    </source>
</evidence>
<dbReference type="RefSeq" id="WP_128445654.1">
    <property type="nucleotide sequence ID" value="NZ_SBIP01000007.1"/>
</dbReference>
<reference evidence="1 2" key="1">
    <citation type="submission" date="2019-01" db="EMBL/GenBank/DDBJ databases">
        <title>The draft genome of Rhizobium sp. 24NR.</title>
        <authorList>
            <person name="Liu L."/>
            <person name="Liang L."/>
            <person name="Shi S."/>
            <person name="Xu L."/>
            <person name="Wang X."/>
            <person name="Li L."/>
            <person name="Zhang X."/>
        </authorList>
    </citation>
    <scope>NUCLEOTIDE SEQUENCE [LARGE SCALE GENOMIC DNA]</scope>
    <source>
        <strain evidence="1 2">24NR</strain>
    </source>
</reference>
<dbReference type="PROSITE" id="PS51257">
    <property type="entry name" value="PROKAR_LIPOPROTEIN"/>
    <property type="match status" value="1"/>
</dbReference>
<gene>
    <name evidence="1" type="ORF">EPK99_24170</name>
</gene>
<sequence length="190" mass="20640">MSPDHRPARRFSTACAAAALVLLAGCQVRPLYSESGGVGQRLTTVGFADPHNRIEQVVRNNLVFLAAGGAGEPTHPEYEVKFSAKSSASNILDLTNDDNTDTVSVRNVPVAGRVELSITYTLTRIRDGQVLKNATREVVSQIDVSGQSFAKLRSIRDAENRAAREAAEFVRSEIAIALSHEPQPQTVWQK</sequence>
<accession>A0A3S3S1S4</accession>